<dbReference type="Proteomes" id="UP001151760">
    <property type="component" value="Unassembled WGS sequence"/>
</dbReference>
<organism evidence="3 4">
    <name type="scientific">Tanacetum coccineum</name>
    <dbReference type="NCBI Taxonomy" id="301880"/>
    <lineage>
        <taxon>Eukaryota</taxon>
        <taxon>Viridiplantae</taxon>
        <taxon>Streptophyta</taxon>
        <taxon>Embryophyta</taxon>
        <taxon>Tracheophyta</taxon>
        <taxon>Spermatophyta</taxon>
        <taxon>Magnoliopsida</taxon>
        <taxon>eudicotyledons</taxon>
        <taxon>Gunneridae</taxon>
        <taxon>Pentapetalae</taxon>
        <taxon>asterids</taxon>
        <taxon>campanulids</taxon>
        <taxon>Asterales</taxon>
        <taxon>Asteraceae</taxon>
        <taxon>Asteroideae</taxon>
        <taxon>Anthemideae</taxon>
        <taxon>Anthemidinae</taxon>
        <taxon>Tanacetum</taxon>
    </lineage>
</organism>
<feature type="region of interest" description="Disordered" evidence="2">
    <location>
        <begin position="229"/>
        <end position="256"/>
    </location>
</feature>
<evidence type="ECO:0000313" key="4">
    <source>
        <dbReference type="Proteomes" id="UP001151760"/>
    </source>
</evidence>
<evidence type="ECO:0000256" key="1">
    <source>
        <dbReference type="SAM" id="Coils"/>
    </source>
</evidence>
<feature type="coiled-coil region" evidence="1">
    <location>
        <begin position="177"/>
        <end position="218"/>
    </location>
</feature>
<keyword evidence="4" id="KW-1185">Reference proteome</keyword>
<reference evidence="3" key="1">
    <citation type="journal article" date="2022" name="Int. J. Mol. Sci.">
        <title>Draft Genome of Tanacetum Coccineum: Genomic Comparison of Closely Related Tanacetum-Family Plants.</title>
        <authorList>
            <person name="Yamashiro T."/>
            <person name="Shiraishi A."/>
            <person name="Nakayama K."/>
            <person name="Satake H."/>
        </authorList>
    </citation>
    <scope>NUCLEOTIDE SEQUENCE</scope>
</reference>
<accession>A0ABQ5E8Q2</accession>
<feature type="compositionally biased region" description="Polar residues" evidence="2">
    <location>
        <begin position="145"/>
        <end position="167"/>
    </location>
</feature>
<protein>
    <submittedName>
        <fullName evidence="3">Uncharacterized protein</fullName>
    </submittedName>
</protein>
<name>A0ABQ5E8Q2_9ASTR</name>
<dbReference type="EMBL" id="BQNB010016051">
    <property type="protein sequence ID" value="GJT47244.1"/>
    <property type="molecule type" value="Genomic_DNA"/>
</dbReference>
<evidence type="ECO:0000313" key="3">
    <source>
        <dbReference type="EMBL" id="GJT47244.1"/>
    </source>
</evidence>
<feature type="region of interest" description="Disordered" evidence="2">
    <location>
        <begin position="135"/>
        <end position="168"/>
    </location>
</feature>
<reference evidence="3" key="2">
    <citation type="submission" date="2022-01" db="EMBL/GenBank/DDBJ databases">
        <authorList>
            <person name="Yamashiro T."/>
            <person name="Shiraishi A."/>
            <person name="Satake H."/>
            <person name="Nakayama K."/>
        </authorList>
    </citation>
    <scope>NUCLEOTIDE SEQUENCE</scope>
</reference>
<evidence type="ECO:0000256" key="2">
    <source>
        <dbReference type="SAM" id="MobiDB-lite"/>
    </source>
</evidence>
<proteinExistence type="predicted"/>
<gene>
    <name evidence="3" type="ORF">Tco_0955959</name>
</gene>
<comment type="caution">
    <text evidence="3">The sequence shown here is derived from an EMBL/GenBank/DDBJ whole genome shotgun (WGS) entry which is preliminary data.</text>
</comment>
<keyword evidence="1" id="KW-0175">Coiled coil</keyword>
<sequence length="491" mass="55941">MKEATLNDQIHTDKNVADLITKAFDVSRFQYLIANIRMLNLKVFGINLLLLLKVNAARHKLTAAWKTVLGYCKTVNGEVQLQTLVDGKKVIITKTSVRRDLQLEDAKKGIRVNAGDSKLILLGINLLLLVRKQKSRKSKKKNTKVSEPSRSTDNVLDKNVPTTSNDPLLSDEDRLKLAKLIDLCTNLQKKVLDLEKAKTAQDSEIASLKKKVKKLERRNKSRTLGLKRLRKVGSARRVESSDESSLGDQEDASKQRRKIANIDADAEITLIDETQERNDDNLMFDTGVLDEQEVDVKKIVSSANVTTKSATTTIVDELTLTQTLIDIKAAKPKVRGVMIQEPSKFTITTTTTPAASKPSQDKGKEKIIKFEKSLKKKDYIMYNQEDITQAIMDADYQIAQQLQAEEQEQPEKGYESVLWGDLKTMFEHHIEDEVWRSLQGEKVLLWRLYDSCGVHFVRFKDMHVYMIVEKRYQLTPATITDMLNKKLKFEY</sequence>